<reference evidence="1 2" key="1">
    <citation type="submission" date="2016-04" db="EMBL/GenBank/DDBJ databases">
        <title>A degradative enzymes factory behind the ericoid mycorrhizal symbiosis.</title>
        <authorList>
            <consortium name="DOE Joint Genome Institute"/>
            <person name="Martino E."/>
            <person name="Morin E."/>
            <person name="Grelet G."/>
            <person name="Kuo A."/>
            <person name="Kohler A."/>
            <person name="Daghino S."/>
            <person name="Barry K."/>
            <person name="Choi C."/>
            <person name="Cichocki N."/>
            <person name="Clum A."/>
            <person name="Copeland A."/>
            <person name="Hainaut M."/>
            <person name="Haridas S."/>
            <person name="Labutti K."/>
            <person name="Lindquist E."/>
            <person name="Lipzen A."/>
            <person name="Khouja H.-R."/>
            <person name="Murat C."/>
            <person name="Ohm R."/>
            <person name="Olson A."/>
            <person name="Spatafora J."/>
            <person name="Veneault-Fourrey C."/>
            <person name="Henrissat B."/>
            <person name="Grigoriev I."/>
            <person name="Martin F."/>
            <person name="Perotto S."/>
        </authorList>
    </citation>
    <scope>NUCLEOTIDE SEQUENCE [LARGE SCALE GENOMIC DNA]</scope>
    <source>
        <strain evidence="1 2">E</strain>
    </source>
</reference>
<keyword evidence="2" id="KW-1185">Reference proteome</keyword>
<proteinExistence type="predicted"/>
<gene>
    <name evidence="1" type="ORF">K444DRAFT_93699</name>
</gene>
<dbReference type="AlphaFoldDB" id="A0A2J6SVW9"/>
<sequence>MRFTKPTWSLRIVFWVFNFALRCGRDVWLLRWRAVWCSVLFKIKKELLLGFKTTITPVSVSALMAPPFVYLPRLWLPSPDHIAGYLDLDVKYGCCCRWNVGITEEPPDNHGH</sequence>
<organism evidence="1 2">
    <name type="scientific">Hyaloscypha bicolor E</name>
    <dbReference type="NCBI Taxonomy" id="1095630"/>
    <lineage>
        <taxon>Eukaryota</taxon>
        <taxon>Fungi</taxon>
        <taxon>Dikarya</taxon>
        <taxon>Ascomycota</taxon>
        <taxon>Pezizomycotina</taxon>
        <taxon>Leotiomycetes</taxon>
        <taxon>Helotiales</taxon>
        <taxon>Hyaloscyphaceae</taxon>
        <taxon>Hyaloscypha</taxon>
        <taxon>Hyaloscypha bicolor</taxon>
    </lineage>
</organism>
<dbReference type="Proteomes" id="UP000235371">
    <property type="component" value="Unassembled WGS sequence"/>
</dbReference>
<dbReference type="GeneID" id="36596896"/>
<dbReference type="EMBL" id="KZ613856">
    <property type="protein sequence ID" value="PMD54925.1"/>
    <property type="molecule type" value="Genomic_DNA"/>
</dbReference>
<dbReference type="InParanoid" id="A0A2J6SVW9"/>
<accession>A0A2J6SVW9</accession>
<name>A0A2J6SVW9_9HELO</name>
<dbReference type="RefSeq" id="XP_024731829.1">
    <property type="nucleotide sequence ID" value="XM_024888820.1"/>
</dbReference>
<protein>
    <submittedName>
        <fullName evidence="1">Uncharacterized protein</fullName>
    </submittedName>
</protein>
<evidence type="ECO:0000313" key="1">
    <source>
        <dbReference type="EMBL" id="PMD54925.1"/>
    </source>
</evidence>
<evidence type="ECO:0000313" key="2">
    <source>
        <dbReference type="Proteomes" id="UP000235371"/>
    </source>
</evidence>